<dbReference type="Proteomes" id="UP000035618">
    <property type="component" value="Unassembled WGS sequence"/>
</dbReference>
<accession>A0A837IUE9</accession>
<comment type="caution">
    <text evidence="1">The sequence shown here is derived from an EMBL/GenBank/DDBJ whole genome shotgun (WGS) entry which is preliminary data.</text>
</comment>
<evidence type="ECO:0000313" key="1">
    <source>
        <dbReference type="EMBL" id="KLA47497.1"/>
    </source>
</evidence>
<protein>
    <submittedName>
        <fullName evidence="1">Uncharacterized protein</fullName>
    </submittedName>
</protein>
<proteinExistence type="predicted"/>
<gene>
    <name evidence="1" type="ORF">LRB_1374</name>
</gene>
<reference evidence="1 2" key="1">
    <citation type="journal article" date="2015" name="BMC Microbiol.">
        <title>Lactobacillus ruminis strains cluster according to their mammalian gut source.</title>
        <authorList>
            <person name="O' Donnell M.M."/>
            <person name="Harris H.M."/>
            <person name="Lynch D.B."/>
            <person name="Ross R.P."/>
            <person name="O'Toole P.W."/>
        </authorList>
    </citation>
    <scope>NUCLEOTIDE SEQUENCE [LARGE SCALE GENOMIC DNA]</scope>
    <source>
        <strain evidence="1 2">ATCC 27780</strain>
    </source>
</reference>
<organism evidence="1 2">
    <name type="scientific">Ligilactobacillus ruminis</name>
    <dbReference type="NCBI Taxonomy" id="1623"/>
    <lineage>
        <taxon>Bacteria</taxon>
        <taxon>Bacillati</taxon>
        <taxon>Bacillota</taxon>
        <taxon>Bacilli</taxon>
        <taxon>Lactobacillales</taxon>
        <taxon>Lactobacillaceae</taxon>
        <taxon>Ligilactobacillus</taxon>
    </lineage>
</organism>
<dbReference type="EMBL" id="JHAJ01000003">
    <property type="protein sequence ID" value="KLA47497.1"/>
    <property type="molecule type" value="Genomic_DNA"/>
</dbReference>
<sequence length="44" mass="4903">MTKINNQGFDLGFFFVVLCAVTGKPEKIGILRKFGSMFATYQAI</sequence>
<name>A0A837IUE9_9LACO</name>
<dbReference type="AlphaFoldDB" id="A0A837IUE9"/>
<evidence type="ECO:0000313" key="2">
    <source>
        <dbReference type="Proteomes" id="UP000035618"/>
    </source>
</evidence>